<protein>
    <submittedName>
        <fullName evidence="2">Helix-turn-helix transcriptional regulator</fullName>
    </submittedName>
</protein>
<name>A0A842JG30_9ACTN</name>
<dbReference type="EMBL" id="JACMSE010000008">
    <property type="protein sequence ID" value="MBC2889946.1"/>
    <property type="molecule type" value="Genomic_DNA"/>
</dbReference>
<evidence type="ECO:0000259" key="1">
    <source>
        <dbReference type="PROSITE" id="PS50943"/>
    </source>
</evidence>
<evidence type="ECO:0000313" key="2">
    <source>
        <dbReference type="EMBL" id="MBC2889946.1"/>
    </source>
</evidence>
<gene>
    <name evidence="2" type="ORF">H7313_11425</name>
</gene>
<keyword evidence="3" id="KW-1185">Reference proteome</keyword>
<reference evidence="2 3" key="1">
    <citation type="submission" date="2020-08" db="EMBL/GenBank/DDBJ databases">
        <authorList>
            <person name="Liu C."/>
            <person name="Sun Q."/>
        </authorList>
    </citation>
    <scope>NUCLEOTIDE SEQUENCE [LARGE SCALE GENOMIC DNA]</scope>
    <source>
        <strain evidence="2 3">N22</strain>
    </source>
</reference>
<dbReference type="GO" id="GO:0003677">
    <property type="term" value="F:DNA binding"/>
    <property type="evidence" value="ECO:0007669"/>
    <property type="project" value="InterPro"/>
</dbReference>
<dbReference type="RefSeq" id="WP_185905704.1">
    <property type="nucleotide sequence ID" value="NZ_JAASIO010000001.1"/>
</dbReference>
<dbReference type="Proteomes" id="UP000587396">
    <property type="component" value="Unassembled WGS sequence"/>
</dbReference>
<dbReference type="PROSITE" id="PS50943">
    <property type="entry name" value="HTH_CROC1"/>
    <property type="match status" value="1"/>
</dbReference>
<dbReference type="Pfam" id="PF01381">
    <property type="entry name" value="HTH_3"/>
    <property type="match status" value="1"/>
</dbReference>
<dbReference type="InterPro" id="IPR010982">
    <property type="entry name" value="Lambda_DNA-bd_dom_sf"/>
</dbReference>
<comment type="caution">
    <text evidence="2">The sequence shown here is derived from an EMBL/GenBank/DDBJ whole genome shotgun (WGS) entry which is preliminary data.</text>
</comment>
<organism evidence="2 3">
    <name type="scientific">Gordonibacter massiliensis</name>
    <name type="common">ex Traore et al. 2017</name>
    <dbReference type="NCBI Taxonomy" id="1841863"/>
    <lineage>
        <taxon>Bacteria</taxon>
        <taxon>Bacillati</taxon>
        <taxon>Actinomycetota</taxon>
        <taxon>Coriobacteriia</taxon>
        <taxon>Eggerthellales</taxon>
        <taxon>Eggerthellaceae</taxon>
        <taxon>Gordonibacter</taxon>
    </lineage>
</organism>
<dbReference type="AlphaFoldDB" id="A0A842JG30"/>
<evidence type="ECO:0000313" key="3">
    <source>
        <dbReference type="Proteomes" id="UP000587396"/>
    </source>
</evidence>
<dbReference type="SUPFAM" id="SSF47413">
    <property type="entry name" value="lambda repressor-like DNA-binding domains"/>
    <property type="match status" value="1"/>
</dbReference>
<dbReference type="CDD" id="cd00093">
    <property type="entry name" value="HTH_XRE"/>
    <property type="match status" value="1"/>
</dbReference>
<dbReference type="InterPro" id="IPR001387">
    <property type="entry name" value="Cro/C1-type_HTH"/>
</dbReference>
<accession>A0A842JG30</accession>
<proteinExistence type="predicted"/>
<sequence>MRSYDHIETIDDYLADESRVSAAEREQVSFEVDLIGKMIEAREARGMTQRDLAEASGLKQPAIARIESMRSVPRVDTLLKLLVPLGYTLSIVPLQTDRGE</sequence>
<dbReference type="Gene3D" id="1.10.260.40">
    <property type="entry name" value="lambda repressor-like DNA-binding domains"/>
    <property type="match status" value="1"/>
</dbReference>
<dbReference type="SMART" id="SM00530">
    <property type="entry name" value="HTH_XRE"/>
    <property type="match status" value="1"/>
</dbReference>
<feature type="domain" description="HTH cro/C1-type" evidence="1">
    <location>
        <begin position="38"/>
        <end position="92"/>
    </location>
</feature>